<dbReference type="GO" id="GO:0016020">
    <property type="term" value="C:membrane"/>
    <property type="evidence" value="ECO:0007669"/>
    <property type="project" value="UniProtKB-SubCell"/>
</dbReference>
<dbReference type="KEGG" id="dsw:QR90_11930"/>
<dbReference type="GO" id="GO:0004671">
    <property type="term" value="F:protein C-terminal S-isoprenylcysteine carboxyl O-methyltransferase activity"/>
    <property type="evidence" value="ECO:0007669"/>
    <property type="project" value="InterPro"/>
</dbReference>
<keyword evidence="2" id="KW-0812">Transmembrane</keyword>
<keyword evidence="4" id="KW-0472">Membrane</keyword>
<dbReference type="HOGENOM" id="CLU_102515_0_0_0"/>
<evidence type="ECO:0000256" key="4">
    <source>
        <dbReference type="ARBA" id="ARBA00023136"/>
    </source>
</evidence>
<dbReference type="STRING" id="1182571.QR90_11930"/>
<evidence type="ECO:0000256" key="1">
    <source>
        <dbReference type="ARBA" id="ARBA00004141"/>
    </source>
</evidence>
<dbReference type="Proteomes" id="UP000030634">
    <property type="component" value="Chromosome"/>
</dbReference>
<evidence type="ECO:0000256" key="3">
    <source>
        <dbReference type="ARBA" id="ARBA00022989"/>
    </source>
</evidence>
<dbReference type="InterPro" id="IPR007269">
    <property type="entry name" value="ICMT_MeTrfase"/>
</dbReference>
<keyword evidence="3" id="KW-1133">Transmembrane helix</keyword>
<evidence type="ECO:0000313" key="6">
    <source>
        <dbReference type="Proteomes" id="UP000030634"/>
    </source>
</evidence>
<name>A0A0A7KHL2_9DEIO</name>
<dbReference type="AlphaFoldDB" id="A0A0A7KHL2"/>
<reference evidence="6" key="1">
    <citation type="submission" date="2014-11" db="EMBL/GenBank/DDBJ databases">
        <title>Hymenobacter sp. DG25B genome submission.</title>
        <authorList>
            <person name="Jung H.-Y."/>
            <person name="Kim M.K."/>
            <person name="Srinivasan S."/>
            <person name="Lim S."/>
        </authorList>
    </citation>
    <scope>NUCLEOTIDE SEQUENCE [LARGE SCALE GENOMIC DNA]</scope>
    <source>
        <strain evidence="6">DY59</strain>
    </source>
</reference>
<organism evidence="5 6">
    <name type="scientific">Deinococcus radiopugnans</name>
    <dbReference type="NCBI Taxonomy" id="57497"/>
    <lineage>
        <taxon>Bacteria</taxon>
        <taxon>Thermotogati</taxon>
        <taxon>Deinococcota</taxon>
        <taxon>Deinococci</taxon>
        <taxon>Deinococcales</taxon>
        <taxon>Deinococcaceae</taxon>
        <taxon>Deinococcus</taxon>
    </lineage>
</organism>
<sequence>MKARTLAPLLLAFLGVQRLLELRLARANERWAREHGAVEYGQEHYPLFFVLHPAWMVCTFLEGRASGRRVNWPALALFVLAQPLRYWVIRTLGRFWNTRILIVPGGQRVTGGPFRVLKHPNYAVVVLELLSAPLAVGAWRTAIVFSLLNAGLLRLIRIPAEERALAQYAAPAERT</sequence>
<evidence type="ECO:0000256" key="2">
    <source>
        <dbReference type="ARBA" id="ARBA00022692"/>
    </source>
</evidence>
<gene>
    <name evidence="5" type="ORF">QR90_11930</name>
</gene>
<dbReference type="InterPro" id="IPR052527">
    <property type="entry name" value="Metal_cation-efflux_comp"/>
</dbReference>
<protein>
    <recommendedName>
        <fullName evidence="7">Methyltransferase</fullName>
    </recommendedName>
</protein>
<comment type="subcellular location">
    <subcellularLocation>
        <location evidence="1">Membrane</location>
        <topology evidence="1">Multi-pass membrane protein</topology>
    </subcellularLocation>
</comment>
<dbReference type="PANTHER" id="PTHR43847:SF1">
    <property type="entry name" value="BLL3993 PROTEIN"/>
    <property type="match status" value="1"/>
</dbReference>
<accession>A0A0A7KHL2</accession>
<proteinExistence type="predicted"/>
<evidence type="ECO:0008006" key="7">
    <source>
        <dbReference type="Google" id="ProtNLM"/>
    </source>
</evidence>
<dbReference type="PANTHER" id="PTHR43847">
    <property type="entry name" value="BLL3993 PROTEIN"/>
    <property type="match status" value="1"/>
</dbReference>
<dbReference type="RefSeq" id="WP_039684820.1">
    <property type="nucleotide sequence ID" value="NZ_CP010028.1"/>
</dbReference>
<dbReference type="EMBL" id="CP010028">
    <property type="protein sequence ID" value="AIZ45636.1"/>
    <property type="molecule type" value="Genomic_DNA"/>
</dbReference>
<dbReference type="Pfam" id="PF04140">
    <property type="entry name" value="ICMT"/>
    <property type="match status" value="1"/>
</dbReference>
<evidence type="ECO:0000313" key="5">
    <source>
        <dbReference type="EMBL" id="AIZ45636.1"/>
    </source>
</evidence>
<dbReference type="Gene3D" id="1.20.120.1630">
    <property type="match status" value="1"/>
</dbReference>